<comment type="cofactor">
    <cofactor evidence="1">
        <name>FMN</name>
        <dbReference type="ChEBI" id="CHEBI:58210"/>
    </cofactor>
</comment>
<dbReference type="GO" id="GO:0005829">
    <property type="term" value="C:cytosol"/>
    <property type="evidence" value="ECO:0007669"/>
    <property type="project" value="TreeGrafter"/>
</dbReference>
<feature type="domain" description="NADPH-dependent FMN reductase-like" evidence="3">
    <location>
        <begin position="5"/>
        <end position="140"/>
    </location>
</feature>
<accession>A0A198UG55</accession>
<organism evidence="4 5">
    <name type="scientific">Moraxella catarrhalis</name>
    <name type="common">Branhamella catarrhalis</name>
    <dbReference type="NCBI Taxonomy" id="480"/>
    <lineage>
        <taxon>Bacteria</taxon>
        <taxon>Pseudomonadati</taxon>
        <taxon>Pseudomonadota</taxon>
        <taxon>Gammaproteobacteria</taxon>
        <taxon>Moraxellales</taxon>
        <taxon>Moraxellaceae</taxon>
        <taxon>Moraxella</taxon>
    </lineage>
</organism>
<dbReference type="GO" id="GO:0016491">
    <property type="term" value="F:oxidoreductase activity"/>
    <property type="evidence" value="ECO:0007669"/>
    <property type="project" value="InterPro"/>
</dbReference>
<protein>
    <submittedName>
        <fullName evidence="4">NADPH:quinone oxidoreductase</fullName>
    </submittedName>
</protein>
<dbReference type="InterPro" id="IPR050712">
    <property type="entry name" value="NAD(P)H-dep_reductase"/>
</dbReference>
<evidence type="ECO:0000256" key="2">
    <source>
        <dbReference type="ARBA" id="ARBA00022643"/>
    </source>
</evidence>
<dbReference type="OrthoDB" id="9812295at2"/>
<dbReference type="GO" id="GO:0010181">
    <property type="term" value="F:FMN binding"/>
    <property type="evidence" value="ECO:0007669"/>
    <property type="project" value="TreeGrafter"/>
</dbReference>
<proteinExistence type="predicted"/>
<dbReference type="PANTHER" id="PTHR30543:SF21">
    <property type="entry name" value="NAD(P)H-DEPENDENT FMN REDUCTASE LOT6"/>
    <property type="match status" value="1"/>
</dbReference>
<evidence type="ECO:0000259" key="3">
    <source>
        <dbReference type="Pfam" id="PF03358"/>
    </source>
</evidence>
<reference evidence="4 5" key="1">
    <citation type="journal article" date="2016" name="Genome Biol. Evol.">
        <title>Comparative Genomic Analyses of the Moraxella catarrhalis Serosensitive and Seroresistant Lineages Demonstrate Their Independent Evolution.</title>
        <authorList>
            <person name="Earl J.P."/>
            <person name="de Vries S.P."/>
            <person name="Ahmed A."/>
            <person name="Powell E."/>
            <person name="Schultz M.P."/>
            <person name="Hermans P.W."/>
            <person name="Hill D.J."/>
            <person name="Zhou Z."/>
            <person name="Constantinidou C.I."/>
            <person name="Hu F.Z."/>
            <person name="Bootsma H.J."/>
            <person name="Ehrlich G.D."/>
        </authorList>
    </citation>
    <scope>NUCLEOTIDE SEQUENCE [LARGE SCALE GENOMIC DNA]</scope>
    <source>
        <strain evidence="4 5">Z7542</strain>
    </source>
</reference>
<name>A0A198UG55_MORCA</name>
<dbReference type="AlphaFoldDB" id="A0A198UG55"/>
<evidence type="ECO:0000313" key="4">
    <source>
        <dbReference type="EMBL" id="OAU95325.1"/>
    </source>
</evidence>
<dbReference type="InterPro" id="IPR005025">
    <property type="entry name" value="FMN_Rdtase-like_dom"/>
</dbReference>
<dbReference type="SUPFAM" id="SSF52218">
    <property type="entry name" value="Flavoproteins"/>
    <property type="match status" value="1"/>
</dbReference>
<keyword evidence="5" id="KW-1185">Reference proteome</keyword>
<dbReference type="PATRIC" id="fig|480.237.peg.806"/>
<dbReference type="Pfam" id="PF03358">
    <property type="entry name" value="FMN_red"/>
    <property type="match status" value="1"/>
</dbReference>
<evidence type="ECO:0000256" key="1">
    <source>
        <dbReference type="ARBA" id="ARBA00001917"/>
    </source>
</evidence>
<dbReference type="eggNOG" id="COG0431">
    <property type="taxonomic scope" value="Bacteria"/>
</dbReference>
<dbReference type="RefSeq" id="WP_064611968.1">
    <property type="nucleotide sequence ID" value="NZ_LXHB01000141.1"/>
</dbReference>
<keyword evidence="2" id="KW-0285">Flavoprotein</keyword>
<evidence type="ECO:0000313" key="5">
    <source>
        <dbReference type="Proteomes" id="UP000078228"/>
    </source>
</evidence>
<dbReference type="PANTHER" id="PTHR30543">
    <property type="entry name" value="CHROMATE REDUCTASE"/>
    <property type="match status" value="1"/>
</dbReference>
<comment type="caution">
    <text evidence="4">The sequence shown here is derived from an EMBL/GenBank/DDBJ whole genome shotgun (WGS) entry which is preliminary data.</text>
</comment>
<dbReference type="Gene3D" id="3.40.50.360">
    <property type="match status" value="1"/>
</dbReference>
<dbReference type="EMBL" id="LXHC01000024">
    <property type="protein sequence ID" value="OAU95325.1"/>
    <property type="molecule type" value="Genomic_DNA"/>
</dbReference>
<dbReference type="InterPro" id="IPR029039">
    <property type="entry name" value="Flavoprotein-like_sf"/>
</dbReference>
<gene>
    <name evidence="4" type="ORF">AO384_1516</name>
</gene>
<sequence length="181" mass="19612">MTKQVAVLIGSTSKTSVNKLAFKYLESVAPASLQFKVVEIADLPLYDRDLDEQDVPAYNRFREEIKAADAILWISPEHNGGPSAMIKNAIDIASRPMGQSVWTGKPLGLISVNANGSSRVTDQLRTIATSPALNMPTLPFGAYFGGIFAGAFNEQGELVSEHGKATLEGFINAYAEFIEKF</sequence>
<keyword evidence="2" id="KW-0288">FMN</keyword>
<dbReference type="Proteomes" id="UP000078228">
    <property type="component" value="Unassembled WGS sequence"/>
</dbReference>